<reference evidence="2 3" key="1">
    <citation type="submission" date="2008-03" db="EMBL/GenBank/DDBJ databases">
        <title>Complete sequence of chromosome of Methylobacterium radiotolerans JCM 2831.</title>
        <authorList>
            <consortium name="US DOE Joint Genome Institute"/>
            <person name="Copeland A."/>
            <person name="Lucas S."/>
            <person name="Lapidus A."/>
            <person name="Glavina del Rio T."/>
            <person name="Dalin E."/>
            <person name="Tice H."/>
            <person name="Bruce D."/>
            <person name="Goodwin L."/>
            <person name="Pitluck S."/>
            <person name="Kiss H."/>
            <person name="Brettin T."/>
            <person name="Detter J.C."/>
            <person name="Han C."/>
            <person name="Kuske C.R."/>
            <person name="Schmutz J."/>
            <person name="Larimer F."/>
            <person name="Land M."/>
            <person name="Hauser L."/>
            <person name="Kyrpides N."/>
            <person name="Mikhailova N."/>
            <person name="Marx C.J."/>
            <person name="Richardson P."/>
        </authorList>
    </citation>
    <scope>NUCLEOTIDE SEQUENCE [LARGE SCALE GENOMIC DNA]</scope>
    <source>
        <strain evidence="3">ATCC 27329 / DSM 1819 / JCM 2831 / NBRC 15690 / NCIMB 10815 / 0-1</strain>
    </source>
</reference>
<dbReference type="EMBL" id="CP001001">
    <property type="protein sequence ID" value="ACB22398.1"/>
    <property type="molecule type" value="Genomic_DNA"/>
</dbReference>
<gene>
    <name evidence="2" type="ordered locus">Mrad2831_0376</name>
</gene>
<feature type="region of interest" description="Disordered" evidence="1">
    <location>
        <begin position="179"/>
        <end position="248"/>
    </location>
</feature>
<dbReference type="AlphaFoldDB" id="B1LT92"/>
<feature type="compositionally biased region" description="Low complexity" evidence="1">
    <location>
        <begin position="180"/>
        <end position="199"/>
    </location>
</feature>
<evidence type="ECO:0000313" key="3">
    <source>
        <dbReference type="Proteomes" id="UP000006589"/>
    </source>
</evidence>
<evidence type="ECO:0000256" key="1">
    <source>
        <dbReference type="SAM" id="MobiDB-lite"/>
    </source>
</evidence>
<dbReference type="STRING" id="426355.Mrad2831_0376"/>
<accession>B1LT92</accession>
<protein>
    <submittedName>
        <fullName evidence="2">Uncharacterized protein</fullName>
    </submittedName>
</protein>
<name>B1LT92_METRJ</name>
<proteinExistence type="predicted"/>
<dbReference type="Proteomes" id="UP000006589">
    <property type="component" value="Chromosome"/>
</dbReference>
<evidence type="ECO:0000313" key="2">
    <source>
        <dbReference type="EMBL" id="ACB22398.1"/>
    </source>
</evidence>
<feature type="region of interest" description="Disordered" evidence="1">
    <location>
        <begin position="114"/>
        <end position="158"/>
    </location>
</feature>
<dbReference type="eggNOG" id="COG5410">
    <property type="taxonomic scope" value="Bacteria"/>
</dbReference>
<dbReference type="KEGG" id="mrd:Mrad2831_0376"/>
<organism evidence="2 3">
    <name type="scientific">Methylobacterium radiotolerans (strain ATCC 27329 / DSM 1819 / JCM 2831 / NBRC 15690 / NCIMB 10815 / 0-1)</name>
    <dbReference type="NCBI Taxonomy" id="426355"/>
    <lineage>
        <taxon>Bacteria</taxon>
        <taxon>Pseudomonadati</taxon>
        <taxon>Pseudomonadota</taxon>
        <taxon>Alphaproteobacteria</taxon>
        <taxon>Hyphomicrobiales</taxon>
        <taxon>Methylobacteriaceae</taxon>
        <taxon>Methylobacterium</taxon>
    </lineage>
</organism>
<feature type="compositionally biased region" description="Basic residues" evidence="1">
    <location>
        <begin position="229"/>
        <end position="243"/>
    </location>
</feature>
<sequence>MTLQRRPSGAPSRSCADPGLRGFAGLRDGRRMHDLMSSARYRALWPHRALSRSGAIAFANTATGSREGMPFATLTASRGDRVIIDDPRFTEMVETERERTLRIFRESVTTRLNDPALRDRGNHAAPARARRNGRDPAARPGLRSPDAANGVRAGPRLPDAELCRSAHARRRIAVPGALPAYAPSATRSRSARTRWQASSNRGPPRERAGCSTGRPCAERPRRSTVPRSLKSRRSRAPIQRPRHPPALTSATVRHRVSVGGLMPELSLSCR</sequence>
<dbReference type="HOGENOM" id="CLU_1029778_0_0_5"/>